<keyword evidence="3" id="KW-1185">Reference proteome</keyword>
<protein>
    <submittedName>
        <fullName evidence="2">Uncharacterized protein</fullName>
    </submittedName>
</protein>
<reference evidence="2" key="1">
    <citation type="submission" date="2021-02" db="EMBL/GenBank/DDBJ databases">
        <title>Genome sequence of Rhodospirillales sp. strain TMPK1 isolated from soil.</title>
        <authorList>
            <person name="Nakai R."/>
            <person name="Kusada H."/>
            <person name="Tamaki H."/>
        </authorList>
    </citation>
    <scope>NUCLEOTIDE SEQUENCE</scope>
    <source>
        <strain evidence="2">TMPK1</strain>
    </source>
</reference>
<sequence>MSSIATDSFFRNGGGATVTSTAKPNAQSGTSSDSVIDEFLRESKKSPIERLREAYLKAHNLSEESLAALPPAERQAIEDDIRKSIQEAMTKKPKQEQKSFAELLQEAG</sequence>
<evidence type="ECO:0000313" key="2">
    <source>
        <dbReference type="EMBL" id="GIL40499.1"/>
    </source>
</evidence>
<evidence type="ECO:0000313" key="3">
    <source>
        <dbReference type="Proteomes" id="UP000681075"/>
    </source>
</evidence>
<comment type="caution">
    <text evidence="2">The sequence shown here is derived from an EMBL/GenBank/DDBJ whole genome shotgun (WGS) entry which is preliminary data.</text>
</comment>
<feature type="region of interest" description="Disordered" evidence="1">
    <location>
        <begin position="1"/>
        <end position="37"/>
    </location>
</feature>
<organism evidence="2 3">
    <name type="scientific">Roseiterribacter gracilis</name>
    <dbReference type="NCBI Taxonomy" id="2812848"/>
    <lineage>
        <taxon>Bacteria</taxon>
        <taxon>Pseudomonadati</taxon>
        <taxon>Pseudomonadota</taxon>
        <taxon>Alphaproteobacteria</taxon>
        <taxon>Rhodospirillales</taxon>
        <taxon>Roseiterribacteraceae</taxon>
        <taxon>Roseiterribacter</taxon>
    </lineage>
</organism>
<proteinExistence type="predicted"/>
<dbReference type="Proteomes" id="UP000681075">
    <property type="component" value="Unassembled WGS sequence"/>
</dbReference>
<dbReference type="RefSeq" id="WP_420243597.1">
    <property type="nucleotide sequence ID" value="NZ_BOPV01000001.1"/>
</dbReference>
<dbReference type="EMBL" id="BOPV01000001">
    <property type="protein sequence ID" value="GIL40499.1"/>
    <property type="molecule type" value="Genomic_DNA"/>
</dbReference>
<name>A0A8S8XEZ5_9PROT</name>
<accession>A0A8S8XEZ5</accession>
<dbReference type="AlphaFoldDB" id="A0A8S8XEZ5"/>
<gene>
    <name evidence="2" type="ORF">TMPK1_27360</name>
</gene>
<feature type="compositionally biased region" description="Polar residues" evidence="1">
    <location>
        <begin position="17"/>
        <end position="34"/>
    </location>
</feature>
<feature type="compositionally biased region" description="Basic and acidic residues" evidence="1">
    <location>
        <begin position="89"/>
        <end position="99"/>
    </location>
</feature>
<feature type="region of interest" description="Disordered" evidence="1">
    <location>
        <begin position="89"/>
        <end position="108"/>
    </location>
</feature>
<evidence type="ECO:0000256" key="1">
    <source>
        <dbReference type="SAM" id="MobiDB-lite"/>
    </source>
</evidence>